<dbReference type="SUPFAM" id="SSF53335">
    <property type="entry name" value="S-adenosyl-L-methionine-dependent methyltransferases"/>
    <property type="match status" value="1"/>
</dbReference>
<keyword evidence="3" id="KW-0949">S-adenosyl-L-methionine</keyword>
<evidence type="ECO:0000313" key="4">
    <source>
        <dbReference type="EMBL" id="RBW56804.1"/>
    </source>
</evidence>
<keyword evidence="4" id="KW-0540">Nuclease</keyword>
<proteinExistence type="predicted"/>
<reference evidence="4 5" key="1">
    <citation type="submission" date="2018-07" db="EMBL/GenBank/DDBJ databases">
        <title>Modular assembly of carbohydrate-degrading microbial communities in the ocean.</title>
        <authorList>
            <person name="Enke T.N."/>
            <person name="Datta M.S."/>
            <person name="Schwartzman J.A."/>
            <person name="Cermak N."/>
            <person name="Schmitz D.A."/>
            <person name="Barrere J."/>
            <person name="Cordero O.X."/>
        </authorList>
    </citation>
    <scope>NUCLEOTIDE SEQUENCE [LARGE SCALE GENOMIC DNA]</scope>
    <source>
        <strain evidence="4 5">C3M10</strain>
    </source>
</reference>
<dbReference type="GO" id="GO:0032259">
    <property type="term" value="P:methylation"/>
    <property type="evidence" value="ECO:0007669"/>
    <property type="project" value="UniProtKB-KW"/>
</dbReference>
<keyword evidence="4" id="KW-0378">Hydrolase</keyword>
<name>A0A366X2D5_9RHOB</name>
<keyword evidence="1" id="KW-0489">Methyltransferase</keyword>
<evidence type="ECO:0000256" key="3">
    <source>
        <dbReference type="ARBA" id="ARBA00022691"/>
    </source>
</evidence>
<evidence type="ECO:0000313" key="5">
    <source>
        <dbReference type="Proteomes" id="UP000252706"/>
    </source>
</evidence>
<dbReference type="AlphaFoldDB" id="A0A366X2D5"/>
<dbReference type="GO" id="GO:0004519">
    <property type="term" value="F:endonuclease activity"/>
    <property type="evidence" value="ECO:0007669"/>
    <property type="project" value="UniProtKB-KW"/>
</dbReference>
<dbReference type="InterPro" id="IPR029063">
    <property type="entry name" value="SAM-dependent_MTases_sf"/>
</dbReference>
<dbReference type="Pfam" id="PF02086">
    <property type="entry name" value="MethyltransfD12"/>
    <property type="match status" value="1"/>
</dbReference>
<sequence>MGSKSKIMGFVLDGINQVFDERPICDLFAGSASLSGAVGQQTTVISNDIQAYSSVLSDTYNKSYKTENTPTAEEIIGLASELVEQRQLKSIGSYSVDMTRSVFDNLEAAQKQFLTHDFGYRWHLFAKNYSGTWWSYEQCLWIDALREVAEGFKNHPIYPGIMSSLMFAMAYASQGTGHYAQYRDAKTDSSFRDILIYRNRCISQYFRKKYDAILEYVPDGPITARHDSTSLDFKDCLKSFSGGTVYADPPYCFVHYSRFYHALETLVLYDFPALQVQRGSVVKGRYRDDRHQSPFCIRSKVRSAFSDLFDGVQSSRSSLVLSYSNTGMIMLDELIEIGKNALPHYSIDYFETDHQHMTMGRKDDRQRSVKEGLLIARL</sequence>
<dbReference type="GO" id="GO:0009007">
    <property type="term" value="F:site-specific DNA-methyltransferase (adenine-specific) activity"/>
    <property type="evidence" value="ECO:0007669"/>
    <property type="project" value="UniProtKB-EC"/>
</dbReference>
<keyword evidence="2" id="KW-0808">Transferase</keyword>
<gene>
    <name evidence="4" type="ORF">DS909_08860</name>
</gene>
<dbReference type="GO" id="GO:0009307">
    <property type="term" value="P:DNA restriction-modification system"/>
    <property type="evidence" value="ECO:0007669"/>
    <property type="project" value="InterPro"/>
</dbReference>
<organism evidence="4 5">
    <name type="scientific">Phaeobacter gallaeciensis</name>
    <dbReference type="NCBI Taxonomy" id="60890"/>
    <lineage>
        <taxon>Bacteria</taxon>
        <taxon>Pseudomonadati</taxon>
        <taxon>Pseudomonadota</taxon>
        <taxon>Alphaproteobacteria</taxon>
        <taxon>Rhodobacterales</taxon>
        <taxon>Roseobacteraceae</taxon>
        <taxon>Phaeobacter</taxon>
    </lineage>
</organism>
<dbReference type="EMBL" id="QOCE01000025">
    <property type="protein sequence ID" value="RBW56804.1"/>
    <property type="molecule type" value="Genomic_DNA"/>
</dbReference>
<keyword evidence="4" id="KW-0255">Endonuclease</keyword>
<evidence type="ECO:0000256" key="2">
    <source>
        <dbReference type="ARBA" id="ARBA00022679"/>
    </source>
</evidence>
<dbReference type="InterPro" id="IPR012327">
    <property type="entry name" value="MeTrfase_D12"/>
</dbReference>
<comment type="caution">
    <text evidence="4">The sequence shown here is derived from an EMBL/GenBank/DDBJ whole genome shotgun (WGS) entry which is preliminary data.</text>
</comment>
<accession>A0A366X2D5</accession>
<evidence type="ECO:0000256" key="1">
    <source>
        <dbReference type="ARBA" id="ARBA00022603"/>
    </source>
</evidence>
<dbReference type="Proteomes" id="UP000252706">
    <property type="component" value="Unassembled WGS sequence"/>
</dbReference>
<dbReference type="RefSeq" id="WP_113823160.1">
    <property type="nucleotide sequence ID" value="NZ_QOCE01000025.1"/>
</dbReference>
<dbReference type="OrthoDB" id="9805629at2"/>
<protein>
    <submittedName>
        <fullName evidence="4">Restriction endonuclease</fullName>
    </submittedName>
</protein>